<evidence type="ECO:0000313" key="1">
    <source>
        <dbReference type="EMBL" id="GMQ60828.1"/>
    </source>
</evidence>
<evidence type="ECO:0000313" key="2">
    <source>
        <dbReference type="Proteomes" id="UP001374599"/>
    </source>
</evidence>
<keyword evidence="2" id="KW-1185">Reference proteome</keyword>
<reference evidence="1" key="1">
    <citation type="submission" date="2023-09" db="EMBL/GenBank/DDBJ databases">
        <title>Vallitalea sediminicola and Vallitalea maricola sp. nov., anaerobic bacteria isolated from marine sediment.</title>
        <authorList>
            <person name="Hirano S."/>
            <person name="Maeda A."/>
            <person name="Terahara T."/>
            <person name="Mori K."/>
            <person name="Hamada M."/>
            <person name="Matsumoto R."/>
            <person name="Kobayashi T."/>
        </authorList>
    </citation>
    <scope>NUCLEOTIDE SEQUENCE</scope>
    <source>
        <strain evidence="1">AN17-2</strain>
    </source>
</reference>
<organism evidence="1 2">
    <name type="scientific">Vallitalea maricola</name>
    <dbReference type="NCBI Taxonomy" id="3074433"/>
    <lineage>
        <taxon>Bacteria</taxon>
        <taxon>Bacillati</taxon>
        <taxon>Bacillota</taxon>
        <taxon>Clostridia</taxon>
        <taxon>Lachnospirales</taxon>
        <taxon>Vallitaleaceae</taxon>
        <taxon>Vallitalea</taxon>
    </lineage>
</organism>
<proteinExistence type="predicted"/>
<comment type="caution">
    <text evidence="1">The sequence shown here is derived from an EMBL/GenBank/DDBJ whole genome shotgun (WGS) entry which is preliminary data.</text>
</comment>
<name>A0ACB5UE43_9FIRM</name>
<gene>
    <name evidence="1" type="ORF">AN2V17_00540</name>
</gene>
<accession>A0ACB5UE43</accession>
<sequence>MKDFLILCAKVALGIFIGFVLIFGGANSLKDKAGDVNGKAGSVIDSISLTSTTTTPNTSD</sequence>
<protein>
    <submittedName>
        <fullName evidence="1">Uncharacterized protein</fullName>
    </submittedName>
</protein>
<dbReference type="EMBL" id="BTPU01000001">
    <property type="protein sequence ID" value="GMQ60828.1"/>
    <property type="molecule type" value="Genomic_DNA"/>
</dbReference>
<dbReference type="Proteomes" id="UP001374599">
    <property type="component" value="Unassembled WGS sequence"/>
</dbReference>